<reference evidence="2" key="1">
    <citation type="submission" date="2015-09" db="EMBL/GenBank/DDBJ databases">
        <title>Prevalence of NDMs in South Africa.</title>
        <authorList>
            <person name="Osei Sekyere J."/>
            <person name="Govinden U."/>
            <person name="Essack S."/>
            <person name="Haldorsen B."/>
            <person name="Samuelsen O."/>
            <person name="Aasnaes B."/>
            <person name="Sundsfjord A."/>
        </authorList>
    </citation>
    <scope>NUCLEOTIDE SEQUENCE [LARGE SCALE GENOMIC DNA]</scope>
    <source>
        <strain evidence="2">ST62:944112508</strain>
    </source>
</reference>
<accession>A0AA40TJA0</accession>
<gene>
    <name evidence="1" type="ORF">AN672_18500</name>
</gene>
<name>A0AA40TJA0_CITFR</name>
<protein>
    <submittedName>
        <fullName evidence="1">Uncharacterized protein</fullName>
    </submittedName>
</protein>
<evidence type="ECO:0000313" key="1">
    <source>
        <dbReference type="EMBL" id="KPR53901.1"/>
    </source>
</evidence>
<sequence>MINNKPKVRTTTGATVTLTLQISNLGVWGPDCQMEQIYRQAIIEAQNRIAKALSGRDIKFIGEPVVRAITTDMEQRP</sequence>
<evidence type="ECO:0000313" key="2">
    <source>
        <dbReference type="Proteomes" id="UP000050520"/>
    </source>
</evidence>
<dbReference type="AlphaFoldDB" id="A0AA40TJA0"/>
<dbReference type="EMBL" id="LJEB01000087">
    <property type="protein sequence ID" value="KPR53901.1"/>
    <property type="molecule type" value="Genomic_DNA"/>
</dbReference>
<organism evidence="1 2">
    <name type="scientific">Citrobacter freundii</name>
    <dbReference type="NCBI Taxonomy" id="546"/>
    <lineage>
        <taxon>Bacteria</taxon>
        <taxon>Pseudomonadati</taxon>
        <taxon>Pseudomonadota</taxon>
        <taxon>Gammaproteobacteria</taxon>
        <taxon>Enterobacterales</taxon>
        <taxon>Enterobacteriaceae</taxon>
        <taxon>Citrobacter</taxon>
        <taxon>Citrobacter freundii complex</taxon>
    </lineage>
</organism>
<dbReference type="Proteomes" id="UP000050520">
    <property type="component" value="Unassembled WGS sequence"/>
</dbReference>
<proteinExistence type="predicted"/>
<comment type="caution">
    <text evidence="1">The sequence shown here is derived from an EMBL/GenBank/DDBJ whole genome shotgun (WGS) entry which is preliminary data.</text>
</comment>
<reference evidence="1 2" key="2">
    <citation type="journal article" date="2017" name="PLoS ONE">
        <title>Genomic and phenotypic characterisation of fluoroquinolone resistance mechanisms in Enterobacteriaceae in Durban, South Africa.</title>
        <authorList>
            <person name="Osei Sekyere J."/>
            <person name="Amoako D.G."/>
        </authorList>
    </citation>
    <scope>NUCLEOTIDE SEQUENCE [LARGE SCALE GENOMIC DNA]</scope>
    <source>
        <strain evidence="1 2">ST62:944112508</strain>
    </source>
</reference>